<evidence type="ECO:0000313" key="2">
    <source>
        <dbReference type="Proteomes" id="UP000545507"/>
    </source>
</evidence>
<name>A0A7Y8GU00_9BURK</name>
<protein>
    <submittedName>
        <fullName evidence="1">Uncharacterized protein</fullName>
    </submittedName>
</protein>
<dbReference type="AlphaFoldDB" id="A0A7Y8GU00"/>
<dbReference type="EMBL" id="VYGV01000005">
    <property type="protein sequence ID" value="NWF44441.1"/>
    <property type="molecule type" value="Genomic_DNA"/>
</dbReference>
<dbReference type="RefSeq" id="WP_177133623.1">
    <property type="nucleotide sequence ID" value="NZ_VYGV01000005.1"/>
</dbReference>
<sequence length="92" mass="10146">MSADITSLLAEDEDRILPLLRLAKWASEASPVISQLYFLRNEVPSLRQVLDPLTPELNYPEVRNAGELVAGVLNVAIDLLESRSARSEWGAA</sequence>
<reference evidence="1 2" key="1">
    <citation type="submission" date="2019-09" db="EMBL/GenBank/DDBJ databases">
        <title>Hydrogenophaga aromatica sp. nov., isolated from a para-xylene-degrading enrichment culture.</title>
        <authorList>
            <person name="Tancsics A."/>
            <person name="Banerjee S."/>
        </authorList>
    </citation>
    <scope>NUCLEOTIDE SEQUENCE [LARGE SCALE GENOMIC DNA]</scope>
    <source>
        <strain evidence="1 2">D2P1</strain>
    </source>
</reference>
<gene>
    <name evidence="1" type="ORF">F3K02_04120</name>
</gene>
<keyword evidence="2" id="KW-1185">Reference proteome</keyword>
<dbReference type="Proteomes" id="UP000545507">
    <property type="component" value="Unassembled WGS sequence"/>
</dbReference>
<comment type="caution">
    <text evidence="1">The sequence shown here is derived from an EMBL/GenBank/DDBJ whole genome shotgun (WGS) entry which is preliminary data.</text>
</comment>
<evidence type="ECO:0000313" key="1">
    <source>
        <dbReference type="EMBL" id="NWF44441.1"/>
    </source>
</evidence>
<accession>A0A7Y8GU00</accession>
<proteinExistence type="predicted"/>
<organism evidence="1 2">
    <name type="scientific">Hydrogenophaga aromaticivorans</name>
    <dbReference type="NCBI Taxonomy" id="2610898"/>
    <lineage>
        <taxon>Bacteria</taxon>
        <taxon>Pseudomonadati</taxon>
        <taxon>Pseudomonadota</taxon>
        <taxon>Betaproteobacteria</taxon>
        <taxon>Burkholderiales</taxon>
        <taxon>Comamonadaceae</taxon>
        <taxon>Hydrogenophaga</taxon>
    </lineage>
</organism>